<evidence type="ECO:0000313" key="3">
    <source>
        <dbReference type="Proteomes" id="UP000183809"/>
    </source>
</evidence>
<evidence type="ECO:0000256" key="1">
    <source>
        <dbReference type="SAM" id="MobiDB-lite"/>
    </source>
</evidence>
<dbReference type="OrthoDB" id="3747906at2759"/>
<dbReference type="Proteomes" id="UP000183809">
    <property type="component" value="Unassembled WGS sequence"/>
</dbReference>
<feature type="region of interest" description="Disordered" evidence="1">
    <location>
        <begin position="1"/>
        <end position="62"/>
    </location>
</feature>
<dbReference type="AlphaFoldDB" id="A0A1J9QTR3"/>
<protein>
    <submittedName>
        <fullName evidence="2">Major facilitator superfamily</fullName>
    </submittedName>
</protein>
<feature type="compositionally biased region" description="Polar residues" evidence="1">
    <location>
        <begin position="1"/>
        <end position="13"/>
    </location>
</feature>
<dbReference type="RefSeq" id="XP_020128626.1">
    <property type="nucleotide sequence ID" value="XM_020275270.1"/>
</dbReference>
<evidence type="ECO:0000313" key="2">
    <source>
        <dbReference type="EMBL" id="OJD32366.1"/>
    </source>
</evidence>
<dbReference type="GeneID" id="31015531"/>
<keyword evidence="3" id="KW-1185">Reference proteome</keyword>
<proteinExistence type="predicted"/>
<comment type="caution">
    <text evidence="2">The sequence shown here is derived from an EMBL/GenBank/DDBJ whole genome shotgun (WGS) entry which is preliminary data.</text>
</comment>
<gene>
    <name evidence="2" type="ORF">BKCO1_3800059</name>
</gene>
<organism evidence="2 3">
    <name type="scientific">Diplodia corticola</name>
    <dbReference type="NCBI Taxonomy" id="236234"/>
    <lineage>
        <taxon>Eukaryota</taxon>
        <taxon>Fungi</taxon>
        <taxon>Dikarya</taxon>
        <taxon>Ascomycota</taxon>
        <taxon>Pezizomycotina</taxon>
        <taxon>Dothideomycetes</taxon>
        <taxon>Dothideomycetes incertae sedis</taxon>
        <taxon>Botryosphaeriales</taxon>
        <taxon>Botryosphaeriaceae</taxon>
        <taxon>Diplodia</taxon>
    </lineage>
</organism>
<name>A0A1J9QTR3_9PEZI</name>
<dbReference type="EMBL" id="MNUE01000038">
    <property type="protein sequence ID" value="OJD32366.1"/>
    <property type="molecule type" value="Genomic_DNA"/>
</dbReference>
<accession>A0A1J9QTR3</accession>
<sequence length="128" mass="14577">MPASSPQRQGQASSHHRESSLEGDLDGMVNDMFESTRHRREARRTDLTNHHHARKVEAAESINKTFDDHETDALQLRKAQTARLVGLLKRNDEIERCMATSVKTLERAYLSRSAELRAALESRIAELQ</sequence>
<reference evidence="2 3" key="1">
    <citation type="submission" date="2016-10" db="EMBL/GenBank/DDBJ databases">
        <title>Proteomics and genomics reveal pathogen-plant mechanisms compatible with a hemibiotrophic lifestyle of Diplodia corticola.</title>
        <authorList>
            <person name="Fernandes I."/>
            <person name="De Jonge R."/>
            <person name="Van De Peer Y."/>
            <person name="Devreese B."/>
            <person name="Alves A."/>
            <person name="Esteves A.C."/>
        </authorList>
    </citation>
    <scope>NUCLEOTIDE SEQUENCE [LARGE SCALE GENOMIC DNA]</scope>
    <source>
        <strain evidence="2 3">CBS 112549</strain>
    </source>
</reference>